<dbReference type="SUPFAM" id="SSF103481">
    <property type="entry name" value="Multidrug resistance efflux transporter EmrE"/>
    <property type="match status" value="1"/>
</dbReference>
<keyword evidence="5 6" id="KW-0472">Membrane</keyword>
<protein>
    <recommendedName>
        <fullName evidence="9">EamA domain-containing protein</fullName>
    </recommendedName>
</protein>
<keyword evidence="2" id="KW-1003">Cell membrane</keyword>
<keyword evidence="4 6" id="KW-1133">Transmembrane helix</keyword>
<evidence type="ECO:0000256" key="3">
    <source>
        <dbReference type="ARBA" id="ARBA00022692"/>
    </source>
</evidence>
<dbReference type="InterPro" id="IPR037185">
    <property type="entry name" value="EmrE-like"/>
</dbReference>
<proteinExistence type="predicted"/>
<gene>
    <name evidence="7" type="ORF">Q9291_00800</name>
</gene>
<comment type="subcellular location">
    <subcellularLocation>
        <location evidence="1">Cell membrane</location>
        <topology evidence="1">Multi-pass membrane protein</topology>
    </subcellularLocation>
</comment>
<dbReference type="PANTHER" id="PTHR30561:SF9">
    <property type="entry name" value="4-AMINO-4-DEOXY-L-ARABINOSE-PHOSPHOUNDECAPRENOL FLIPPASE SUBUNIT ARNF-RELATED"/>
    <property type="match status" value="1"/>
</dbReference>
<dbReference type="InterPro" id="IPR000390">
    <property type="entry name" value="Small_drug/metabolite_transptr"/>
</dbReference>
<evidence type="ECO:0000256" key="5">
    <source>
        <dbReference type="ARBA" id="ARBA00023136"/>
    </source>
</evidence>
<dbReference type="PANTHER" id="PTHR30561">
    <property type="entry name" value="SMR FAMILY PROTON-DEPENDENT DRUG EFFLUX TRANSPORTER SUGE"/>
    <property type="match status" value="1"/>
</dbReference>
<evidence type="ECO:0000313" key="8">
    <source>
        <dbReference type="Proteomes" id="UP001225906"/>
    </source>
</evidence>
<evidence type="ECO:0008006" key="9">
    <source>
        <dbReference type="Google" id="ProtNLM"/>
    </source>
</evidence>
<evidence type="ECO:0000256" key="1">
    <source>
        <dbReference type="ARBA" id="ARBA00004651"/>
    </source>
</evidence>
<feature type="transmembrane region" description="Helical" evidence="6">
    <location>
        <begin position="56"/>
        <end position="76"/>
    </location>
</feature>
<dbReference type="EMBL" id="JAVCAP010000001">
    <property type="protein sequence ID" value="MDP8566373.1"/>
    <property type="molecule type" value="Genomic_DNA"/>
</dbReference>
<keyword evidence="3 6" id="KW-0812">Transmembrane</keyword>
<sequence length="103" mass="11421">MRWQVGMAGGLPEDTLGKLNFVCSLLIKPWVVTAMIASFLAGIAWMMTLTKFEISYAFPWTAINFVLVFLFAAFWFDEAMSLYKIFGITLIVSGILVLAKSGA</sequence>
<dbReference type="Proteomes" id="UP001225906">
    <property type="component" value="Unassembled WGS sequence"/>
</dbReference>
<keyword evidence="8" id="KW-1185">Reference proteome</keyword>
<evidence type="ECO:0000313" key="7">
    <source>
        <dbReference type="EMBL" id="MDP8566373.1"/>
    </source>
</evidence>
<comment type="caution">
    <text evidence="7">The sequence shown here is derived from an EMBL/GenBank/DDBJ whole genome shotgun (WGS) entry which is preliminary data.</text>
</comment>
<accession>A0ABT9JP71</accession>
<reference evidence="8" key="1">
    <citation type="journal article" date="2019" name="Int. J. Syst. Evol. Microbiol.">
        <title>The Global Catalogue of Microorganisms (GCM) 10K type strain sequencing project: providing services to taxonomists for standard genome sequencing and annotation.</title>
        <authorList>
            <consortium name="The Broad Institute Genomics Platform"/>
            <consortium name="The Broad Institute Genome Sequencing Center for Infectious Disease"/>
            <person name="Wu L."/>
            <person name="Ma J."/>
        </authorList>
    </citation>
    <scope>NUCLEOTIDE SEQUENCE [LARGE SCALE GENOMIC DNA]</scope>
    <source>
        <strain evidence="8">VKM B-3159</strain>
    </source>
</reference>
<organism evidence="7 8">
    <name type="scientific">Methylophilus aquaticus</name>
    <dbReference type="NCBI Taxonomy" id="1971610"/>
    <lineage>
        <taxon>Bacteria</taxon>
        <taxon>Pseudomonadati</taxon>
        <taxon>Pseudomonadota</taxon>
        <taxon>Betaproteobacteria</taxon>
        <taxon>Nitrosomonadales</taxon>
        <taxon>Methylophilaceae</taxon>
        <taxon>Methylophilus</taxon>
    </lineage>
</organism>
<evidence type="ECO:0000256" key="6">
    <source>
        <dbReference type="SAM" id="Phobius"/>
    </source>
</evidence>
<evidence type="ECO:0000256" key="2">
    <source>
        <dbReference type="ARBA" id="ARBA00022475"/>
    </source>
</evidence>
<feature type="transmembrane region" description="Helical" evidence="6">
    <location>
        <begin position="82"/>
        <end position="99"/>
    </location>
</feature>
<dbReference type="RefSeq" id="WP_306388079.1">
    <property type="nucleotide sequence ID" value="NZ_JAVCAP010000001.1"/>
</dbReference>
<feature type="transmembrane region" description="Helical" evidence="6">
    <location>
        <begin position="30"/>
        <end position="49"/>
    </location>
</feature>
<dbReference type="Gene3D" id="1.10.3730.20">
    <property type="match status" value="1"/>
</dbReference>
<name>A0ABT9JP71_9PROT</name>
<evidence type="ECO:0000256" key="4">
    <source>
        <dbReference type="ARBA" id="ARBA00022989"/>
    </source>
</evidence>